<evidence type="ECO:0000313" key="2">
    <source>
        <dbReference type="Proteomes" id="UP000315522"/>
    </source>
</evidence>
<dbReference type="AlphaFoldDB" id="A0A559MHV4"/>
<reference evidence="1 2" key="1">
    <citation type="submission" date="2018-05" db="EMBL/GenBank/DDBJ databases">
        <title>Genome sequencing and assembly of the regulated plant pathogen Lachnellula willkommii and related sister species for the development of diagnostic species identification markers.</title>
        <authorList>
            <person name="Giroux E."/>
            <person name="Bilodeau G."/>
        </authorList>
    </citation>
    <scope>NUCLEOTIDE SEQUENCE [LARGE SCALE GENOMIC DNA]</scope>
    <source>
        <strain evidence="1 2">CBS 172.35</strain>
    </source>
</reference>
<name>A0A559MHV4_9HELO</name>
<comment type="caution">
    <text evidence="1">The sequence shown here is derived from an EMBL/GenBank/DDBJ whole genome shotgun (WGS) entry which is preliminary data.</text>
</comment>
<sequence length="69" mass="7832">MSSQSYEKVPGQFPQEFLVDLAAYFSENFVARKDQELKENFHVQAGISSETGMTVALKGDHRRGWKTAH</sequence>
<gene>
    <name evidence="1" type="ORF">LAWI1_G001528</name>
</gene>
<dbReference type="Proteomes" id="UP000315522">
    <property type="component" value="Unassembled WGS sequence"/>
</dbReference>
<protein>
    <submittedName>
        <fullName evidence="1">Uncharacterized protein</fullName>
    </submittedName>
</protein>
<proteinExistence type="predicted"/>
<keyword evidence="2" id="KW-1185">Reference proteome</keyword>
<organism evidence="1 2">
    <name type="scientific">Lachnellula willkommii</name>
    <dbReference type="NCBI Taxonomy" id="215461"/>
    <lineage>
        <taxon>Eukaryota</taxon>
        <taxon>Fungi</taxon>
        <taxon>Dikarya</taxon>
        <taxon>Ascomycota</taxon>
        <taxon>Pezizomycotina</taxon>
        <taxon>Leotiomycetes</taxon>
        <taxon>Helotiales</taxon>
        <taxon>Lachnaceae</taxon>
        <taxon>Lachnellula</taxon>
    </lineage>
</organism>
<dbReference type="EMBL" id="QGML01000294">
    <property type="protein sequence ID" value="TVY92542.1"/>
    <property type="molecule type" value="Genomic_DNA"/>
</dbReference>
<evidence type="ECO:0000313" key="1">
    <source>
        <dbReference type="EMBL" id="TVY92542.1"/>
    </source>
</evidence>
<accession>A0A559MHV4</accession>